<dbReference type="PANTHER" id="PTHR43586:SF24">
    <property type="entry name" value="BLR4730 PROTEIN"/>
    <property type="match status" value="1"/>
</dbReference>
<reference evidence="3" key="1">
    <citation type="journal article" date="2019" name="Int. J. Syst. Evol. Microbiol.">
        <title>The Global Catalogue of Microorganisms (GCM) 10K type strain sequencing project: providing services to taxonomists for standard genome sequencing and annotation.</title>
        <authorList>
            <consortium name="The Broad Institute Genomics Platform"/>
            <consortium name="The Broad Institute Genome Sequencing Center for Infectious Disease"/>
            <person name="Wu L."/>
            <person name="Ma J."/>
        </authorList>
    </citation>
    <scope>NUCLEOTIDE SEQUENCE [LARGE SCALE GENOMIC DNA]</scope>
    <source>
        <strain evidence="3">CGMCC 4.7317</strain>
    </source>
</reference>
<dbReference type="Proteomes" id="UP001596138">
    <property type="component" value="Unassembled WGS sequence"/>
</dbReference>
<keyword evidence="3" id="KW-1185">Reference proteome</keyword>
<dbReference type="EMBL" id="JBHSTI010000008">
    <property type="protein sequence ID" value="MFC6239012.1"/>
    <property type="molecule type" value="Genomic_DNA"/>
</dbReference>
<dbReference type="RefSeq" id="WP_386767711.1">
    <property type="nucleotide sequence ID" value="NZ_JBHSTI010000008.1"/>
</dbReference>
<sequence length="397" mass="41563">MTDSALLARLRADTPGCLTQVHLNNAGAALAPSVVLDAVSAHLHREAEIGGYEAAAEAGDRLQAVYASLGRLVGAPASSIALTSSATDSFLRAFLSIPFEAGDRVLVAQAEYASNVIPVLQATRRLGITVEAVPDGADGALDPEALRAMLDERVKLVSIVHAPSHNGLLNPAEAVGQVLRESGSEAWYLLDACQSVGQMPLDLAAIGADFLSATGRKFLRGPRGTGFLALSDRALSLEPALLDLHSAEWVDDDEFTVIDGGGRYEQWERSPALLLGLGAAADYALGLGLDTTRSLIMTAADRIRAGLAEIPGVVVRDRGSVRTGIVVFTVEGRAAADVHRAVKASGVNVSLSPPDYALRDFRAQGIEGQVRVSPHVYTDDGDIEALLRAVRGAVVAP</sequence>
<dbReference type="InterPro" id="IPR015424">
    <property type="entry name" value="PyrdxlP-dep_Trfase"/>
</dbReference>
<protein>
    <submittedName>
        <fullName evidence="2">Aminotransferase class V-fold PLP-dependent enzyme</fullName>
    </submittedName>
</protein>
<dbReference type="Gene3D" id="3.90.1150.10">
    <property type="entry name" value="Aspartate Aminotransferase, domain 1"/>
    <property type="match status" value="1"/>
</dbReference>
<keyword evidence="2" id="KW-0808">Transferase</keyword>
<dbReference type="InterPro" id="IPR000192">
    <property type="entry name" value="Aminotrans_V_dom"/>
</dbReference>
<evidence type="ECO:0000313" key="3">
    <source>
        <dbReference type="Proteomes" id="UP001596138"/>
    </source>
</evidence>
<dbReference type="PANTHER" id="PTHR43586">
    <property type="entry name" value="CYSTEINE DESULFURASE"/>
    <property type="match status" value="1"/>
</dbReference>
<dbReference type="InterPro" id="IPR015421">
    <property type="entry name" value="PyrdxlP-dep_Trfase_major"/>
</dbReference>
<name>A0ABW1T2S2_9ACTN</name>
<evidence type="ECO:0000313" key="2">
    <source>
        <dbReference type="EMBL" id="MFC6239012.1"/>
    </source>
</evidence>
<evidence type="ECO:0000259" key="1">
    <source>
        <dbReference type="Pfam" id="PF00266"/>
    </source>
</evidence>
<dbReference type="InterPro" id="IPR015422">
    <property type="entry name" value="PyrdxlP-dep_Trfase_small"/>
</dbReference>
<dbReference type="Pfam" id="PF00266">
    <property type="entry name" value="Aminotran_5"/>
    <property type="match status" value="1"/>
</dbReference>
<gene>
    <name evidence="2" type="ORF">ACFQGU_14095</name>
</gene>
<keyword evidence="2" id="KW-0032">Aminotransferase</keyword>
<comment type="caution">
    <text evidence="2">The sequence shown here is derived from an EMBL/GenBank/DDBJ whole genome shotgun (WGS) entry which is preliminary data.</text>
</comment>
<proteinExistence type="predicted"/>
<dbReference type="Gene3D" id="3.40.640.10">
    <property type="entry name" value="Type I PLP-dependent aspartate aminotransferase-like (Major domain)"/>
    <property type="match status" value="1"/>
</dbReference>
<feature type="domain" description="Aminotransferase class V" evidence="1">
    <location>
        <begin position="22"/>
        <end position="386"/>
    </location>
</feature>
<dbReference type="SUPFAM" id="SSF53383">
    <property type="entry name" value="PLP-dependent transferases"/>
    <property type="match status" value="1"/>
</dbReference>
<organism evidence="2 3">
    <name type="scientific">Longivirga aurantiaca</name>
    <dbReference type="NCBI Taxonomy" id="1837743"/>
    <lineage>
        <taxon>Bacteria</taxon>
        <taxon>Bacillati</taxon>
        <taxon>Actinomycetota</taxon>
        <taxon>Actinomycetes</taxon>
        <taxon>Sporichthyales</taxon>
        <taxon>Sporichthyaceae</taxon>
        <taxon>Longivirga</taxon>
    </lineage>
</organism>
<dbReference type="GO" id="GO:0008483">
    <property type="term" value="F:transaminase activity"/>
    <property type="evidence" value="ECO:0007669"/>
    <property type="project" value="UniProtKB-KW"/>
</dbReference>
<accession>A0ABW1T2S2</accession>